<proteinExistence type="predicted"/>
<comment type="caution">
    <text evidence="1">The sequence shown here is derived from an EMBL/GenBank/DDBJ whole genome shotgun (WGS) entry which is preliminary data.</text>
</comment>
<protein>
    <submittedName>
        <fullName evidence="1">Uncharacterized protein</fullName>
    </submittedName>
</protein>
<dbReference type="AlphaFoldDB" id="A0A2T3N4F9"/>
<dbReference type="EMBL" id="PYMC01000001">
    <property type="protein sequence ID" value="PSW07317.1"/>
    <property type="molecule type" value="Genomic_DNA"/>
</dbReference>
<organism evidence="1 2">
    <name type="scientific">Photobacterium lipolyticum</name>
    <dbReference type="NCBI Taxonomy" id="266810"/>
    <lineage>
        <taxon>Bacteria</taxon>
        <taxon>Pseudomonadati</taxon>
        <taxon>Pseudomonadota</taxon>
        <taxon>Gammaproteobacteria</taxon>
        <taxon>Vibrionales</taxon>
        <taxon>Vibrionaceae</taxon>
        <taxon>Photobacterium</taxon>
    </lineage>
</organism>
<keyword evidence="2" id="KW-1185">Reference proteome</keyword>
<evidence type="ECO:0000313" key="1">
    <source>
        <dbReference type="EMBL" id="PSW07317.1"/>
    </source>
</evidence>
<gene>
    <name evidence="1" type="ORF">C9I89_00950</name>
</gene>
<sequence>MKMNLMAAISININVTSYDFGYLYWFNIYVSDTQTSSKSRIFLWFGYNGEVPWCSQEGAING</sequence>
<accession>A0A2T3N4F9</accession>
<dbReference type="Proteomes" id="UP000240904">
    <property type="component" value="Unassembled WGS sequence"/>
</dbReference>
<name>A0A2T3N4F9_9GAMM</name>
<reference evidence="1 2" key="1">
    <citation type="submission" date="2018-03" db="EMBL/GenBank/DDBJ databases">
        <title>Whole genome sequencing of Histamine producing bacteria.</title>
        <authorList>
            <person name="Butler K."/>
        </authorList>
    </citation>
    <scope>NUCLEOTIDE SEQUENCE [LARGE SCALE GENOMIC DNA]</scope>
    <source>
        <strain evidence="1 2">DSM 16190</strain>
    </source>
</reference>
<evidence type="ECO:0000313" key="2">
    <source>
        <dbReference type="Proteomes" id="UP000240904"/>
    </source>
</evidence>